<keyword evidence="3" id="KW-0998">Cell outer membrane</keyword>
<dbReference type="Proteomes" id="UP000006008">
    <property type="component" value="Unassembled WGS sequence"/>
</dbReference>
<dbReference type="PATRIC" id="fig|742725.3.peg.1650"/>
<evidence type="ECO:0000259" key="5">
    <source>
        <dbReference type="PROSITE" id="PS51123"/>
    </source>
</evidence>
<dbReference type="GeneID" id="92815410"/>
<dbReference type="GO" id="GO:0009279">
    <property type="term" value="C:cell outer membrane"/>
    <property type="evidence" value="ECO:0007669"/>
    <property type="project" value="UniProtKB-SubCell"/>
</dbReference>
<organism evidence="6 7">
    <name type="scientific">Alistipes indistinctus YIT 12060</name>
    <dbReference type="NCBI Taxonomy" id="742725"/>
    <lineage>
        <taxon>Bacteria</taxon>
        <taxon>Pseudomonadati</taxon>
        <taxon>Bacteroidota</taxon>
        <taxon>Bacteroidia</taxon>
        <taxon>Bacteroidales</taxon>
        <taxon>Rikenellaceae</taxon>
        <taxon>Alistipes</taxon>
    </lineage>
</organism>
<dbReference type="InterPro" id="IPR011659">
    <property type="entry name" value="WD40"/>
</dbReference>
<comment type="subcellular location">
    <subcellularLocation>
        <location evidence="1">Cell outer membrane</location>
    </subcellularLocation>
</comment>
<dbReference type="PRINTS" id="PR01021">
    <property type="entry name" value="OMPADOMAIN"/>
</dbReference>
<dbReference type="SUPFAM" id="SSF103088">
    <property type="entry name" value="OmpA-like"/>
    <property type="match status" value="1"/>
</dbReference>
<dbReference type="OrthoDB" id="1488841at2"/>
<dbReference type="InterPro" id="IPR006664">
    <property type="entry name" value="OMP_bac"/>
</dbReference>
<dbReference type="eggNOG" id="COG2885">
    <property type="taxonomic scope" value="Bacteria"/>
</dbReference>
<dbReference type="InterPro" id="IPR036737">
    <property type="entry name" value="OmpA-like_sf"/>
</dbReference>
<evidence type="ECO:0000256" key="1">
    <source>
        <dbReference type="ARBA" id="ARBA00004442"/>
    </source>
</evidence>
<dbReference type="InterPro" id="IPR050330">
    <property type="entry name" value="Bact_OuterMem_StrucFunc"/>
</dbReference>
<evidence type="ECO:0000256" key="3">
    <source>
        <dbReference type="ARBA" id="ARBA00023237"/>
    </source>
</evidence>
<dbReference type="EMBL" id="ADLD01000013">
    <property type="protein sequence ID" value="EHB91508.1"/>
    <property type="molecule type" value="Genomic_DNA"/>
</dbReference>
<accession>G5HA92</accession>
<reference evidence="6 7" key="1">
    <citation type="submission" date="2011-08" db="EMBL/GenBank/DDBJ databases">
        <title>The Genome Sequence of Alistipes indistinctus YIT 12060.</title>
        <authorList>
            <consortium name="The Broad Institute Genome Sequencing Platform"/>
            <person name="Earl A."/>
            <person name="Ward D."/>
            <person name="Feldgarden M."/>
            <person name="Gevers D."/>
            <person name="Morotomi M."/>
            <person name="Young S.K."/>
            <person name="Zeng Q."/>
            <person name="Gargeya S."/>
            <person name="Fitzgerald M."/>
            <person name="Haas B."/>
            <person name="Abouelleil A."/>
            <person name="Alvarado L."/>
            <person name="Arachchi H.M."/>
            <person name="Berlin A."/>
            <person name="Brown A."/>
            <person name="Chapman S.B."/>
            <person name="Chen Z."/>
            <person name="Dunbar C."/>
            <person name="Freedman E."/>
            <person name="Gearin G."/>
            <person name="Gellesch M."/>
            <person name="Goldberg J."/>
            <person name="Griggs A."/>
            <person name="Gujja S."/>
            <person name="Heiman D."/>
            <person name="Howarth C."/>
            <person name="Larson L."/>
            <person name="Lui A."/>
            <person name="MacDonald P.J.P."/>
            <person name="Montmayeur A."/>
            <person name="Murphy C."/>
            <person name="Neiman D."/>
            <person name="Pearson M."/>
            <person name="Priest M."/>
            <person name="Roberts A."/>
            <person name="Saif S."/>
            <person name="Shea T."/>
            <person name="Shenoy N."/>
            <person name="Sisk P."/>
            <person name="Stolte C."/>
            <person name="Sykes S."/>
            <person name="Wortman J."/>
            <person name="Nusbaum C."/>
            <person name="Birren B."/>
        </authorList>
    </citation>
    <scope>NUCLEOTIDE SEQUENCE [LARGE SCALE GENOMIC DNA]</scope>
    <source>
        <strain evidence="6 7">YIT 12060</strain>
    </source>
</reference>
<name>G5HA92_9BACT</name>
<dbReference type="RefSeq" id="WP_009134363.1">
    <property type="nucleotide sequence ID" value="NZ_CP102250.1"/>
</dbReference>
<evidence type="ECO:0000256" key="2">
    <source>
        <dbReference type="ARBA" id="ARBA00023136"/>
    </source>
</evidence>
<keyword evidence="7" id="KW-1185">Reference proteome</keyword>
<dbReference type="STRING" id="742725.HMPREF9450_01557"/>
<keyword evidence="2 4" id="KW-0472">Membrane</keyword>
<dbReference type="CDD" id="cd07185">
    <property type="entry name" value="OmpA_C-like"/>
    <property type="match status" value="1"/>
</dbReference>
<dbReference type="Pfam" id="PF00691">
    <property type="entry name" value="OmpA"/>
    <property type="match status" value="1"/>
</dbReference>
<proteinExistence type="predicted"/>
<dbReference type="Pfam" id="PF07676">
    <property type="entry name" value="PD40"/>
    <property type="match status" value="1"/>
</dbReference>
<dbReference type="PANTHER" id="PTHR30329:SF21">
    <property type="entry name" value="LIPOPROTEIN YIAD-RELATED"/>
    <property type="match status" value="1"/>
</dbReference>
<dbReference type="PANTHER" id="PTHR30329">
    <property type="entry name" value="STATOR ELEMENT OF FLAGELLAR MOTOR COMPLEX"/>
    <property type="match status" value="1"/>
</dbReference>
<feature type="domain" description="OmpA-like" evidence="5">
    <location>
        <begin position="504"/>
        <end position="650"/>
    </location>
</feature>
<comment type="caution">
    <text evidence="6">The sequence shown here is derived from an EMBL/GenBank/DDBJ whole genome shotgun (WGS) entry which is preliminary data.</text>
</comment>
<evidence type="ECO:0000256" key="4">
    <source>
        <dbReference type="PROSITE-ProRule" id="PRU00473"/>
    </source>
</evidence>
<gene>
    <name evidence="6" type="ORF">HMPREF9450_01557</name>
</gene>
<dbReference type="SUPFAM" id="SSF82171">
    <property type="entry name" value="DPP6 N-terminal domain-like"/>
    <property type="match status" value="1"/>
</dbReference>
<evidence type="ECO:0000313" key="7">
    <source>
        <dbReference type="Proteomes" id="UP000006008"/>
    </source>
</evidence>
<dbReference type="InterPro" id="IPR006665">
    <property type="entry name" value="OmpA-like"/>
</dbReference>
<evidence type="ECO:0000313" key="6">
    <source>
        <dbReference type="EMBL" id="EHB91508.1"/>
    </source>
</evidence>
<dbReference type="AlphaFoldDB" id="G5HA92"/>
<dbReference type="Gene3D" id="3.30.1330.60">
    <property type="entry name" value="OmpA-like domain"/>
    <property type="match status" value="1"/>
</dbReference>
<dbReference type="HOGENOM" id="CLU_421302_0_0_10"/>
<dbReference type="PROSITE" id="PS51123">
    <property type="entry name" value="OMPA_2"/>
    <property type="match status" value="1"/>
</dbReference>
<sequence length="650" mass="73953">MNTTNTKQLFLFLLGVLLAGTVYGIRNDAAEQEGQRREGRVERSADLNFIKGNPQRAMAAYKRAYNRMNEMCSNERLNMEQRRKLFGDRSRLALKIARNYMLLQEPEQAVIYYKDVCDVNDTLLTVNDVCFYIDALRRLGDDQQAEIVARGFAFRQPYSNNQRYLNTLASLSDVQHYYGRGDADYRVNLLRLDTPLAEYWLGEWEGKPFYAVSRGRIQDPLKIYYHRTQFFSLYEGTVPEAFRLIPRELQSGPVAFSPDGKTMVATALVYRRTDRIVSTDSDAGLFVNQLYYSRYDDVRKRWSDFLPLFANQEGSSYGHPAFYDDGRSLLFSSDRAGGYGGMDLYETHWDPRQQQWSDPVNMGSDVNTEGDEIYPRVVGDALYFASNGMEGFGGYDIYRMSFINDVLVPGTLFHYLFPVNTVYNDFGIFFDGTEGYFISDRRGAAGKDDIYSFDNTISPLSSESAIGVSAEYSAMVGNLNLISGLGNSNTESFETEVRQSLIYPLPSAGDLLVSVYFDFNSSGLSDEARENLRNVVETMGFNDLNAISVIGYADEFGTEKYNLKLSRQRAMTVAEFLSDQGAKPVLYPEGRGKQKVPVSDFIEALQKKESRYPGLGHSEIKRSPMKLTFQEQIEVTRKARRVDVIVKKQM</sequence>
<protein>
    <recommendedName>
        <fullName evidence="5">OmpA-like domain-containing protein</fullName>
    </recommendedName>
</protein>